<dbReference type="AlphaFoldDB" id="A0A3D9V6N0"/>
<dbReference type="SUPFAM" id="SSF143243">
    <property type="entry name" value="Nqo5-like"/>
    <property type="match status" value="2"/>
</dbReference>
<sequence>MSVTEQVRERLATALGVDVGVDDAFDPPTFDVPPDRWIEALTVLRDDVGCTYFDWLSAVDELEQGFAVVCHVARPPRPPGHVRSQEDRASTGGGGSAAGEAAQGDAADDDSLVHVLLRTRVPRDAARLPTATTVYAGADWHERETHEMFGIDFDGHPNLVPLLLPDGFEGHPLRKEFVLAARVAKPWPGAKEPGESDHDAARAPSRRRVAPPGVPAPEAWGPRPPGSPEPDPLAVTAPARPGRRERPARASRPARSTPPGATAPRSTADQPPSSSASPAPGSPAPGSPAPGSSGPAPSGSVPSGRDQPTSAAGDDRTNGLEGGESHG</sequence>
<comment type="similarity">
    <text evidence="1">Belongs to the complex I 30 kDa subunit family.</text>
</comment>
<comment type="caution">
    <text evidence="4">The sequence shown here is derived from an EMBL/GenBank/DDBJ whole genome shotgun (WGS) entry which is preliminary data.</text>
</comment>
<organism evidence="4 5">
    <name type="scientific">Thermasporomyces composti</name>
    <dbReference type="NCBI Taxonomy" id="696763"/>
    <lineage>
        <taxon>Bacteria</taxon>
        <taxon>Bacillati</taxon>
        <taxon>Actinomycetota</taxon>
        <taxon>Actinomycetes</taxon>
        <taxon>Propionibacteriales</taxon>
        <taxon>Nocardioidaceae</taxon>
        <taxon>Thermasporomyces</taxon>
    </lineage>
</organism>
<reference evidence="4 5" key="1">
    <citation type="submission" date="2018-08" db="EMBL/GenBank/DDBJ databases">
        <title>Sequencing the genomes of 1000 actinobacteria strains.</title>
        <authorList>
            <person name="Klenk H.-P."/>
        </authorList>
    </citation>
    <scope>NUCLEOTIDE SEQUENCE [LARGE SCALE GENOMIC DNA]</scope>
    <source>
        <strain evidence="4 5">DSM 22891</strain>
    </source>
</reference>
<gene>
    <name evidence="4" type="ORF">DFJ64_2575</name>
</gene>
<dbReference type="InterPro" id="IPR037232">
    <property type="entry name" value="NADH_quin_OxRdtase_su_C/D-like"/>
</dbReference>
<name>A0A3D9V6N0_THECX</name>
<dbReference type="OrthoDB" id="3746692at2"/>
<evidence type="ECO:0000313" key="4">
    <source>
        <dbReference type="EMBL" id="REF37139.1"/>
    </source>
</evidence>
<dbReference type="Pfam" id="PF00329">
    <property type="entry name" value="Complex1_30kDa"/>
    <property type="match status" value="1"/>
</dbReference>
<feature type="compositionally biased region" description="Basic and acidic residues" evidence="2">
    <location>
        <begin position="192"/>
        <end position="201"/>
    </location>
</feature>
<dbReference type="InterPro" id="IPR001268">
    <property type="entry name" value="NADH_UbQ_OxRdtase_30kDa_su"/>
</dbReference>
<dbReference type="RefSeq" id="WP_115850650.1">
    <property type="nucleotide sequence ID" value="NZ_QTUC01000001.1"/>
</dbReference>
<feature type="compositionally biased region" description="Pro residues" evidence="2">
    <location>
        <begin position="222"/>
        <end position="231"/>
    </location>
</feature>
<feature type="region of interest" description="Disordered" evidence="2">
    <location>
        <begin position="187"/>
        <end position="327"/>
    </location>
</feature>
<protein>
    <submittedName>
        <fullName evidence="4">NADH-quinone oxidoreductase subunit C</fullName>
    </submittedName>
</protein>
<proteinExistence type="inferred from homology"/>
<dbReference type="Gene3D" id="3.30.460.80">
    <property type="entry name" value="NADH:ubiquinone oxidoreductase, 30kDa subunit"/>
    <property type="match status" value="1"/>
</dbReference>
<accession>A0A3D9V6N0</accession>
<keyword evidence="5" id="KW-1185">Reference proteome</keyword>
<evidence type="ECO:0000256" key="2">
    <source>
        <dbReference type="SAM" id="MobiDB-lite"/>
    </source>
</evidence>
<feature type="region of interest" description="Disordered" evidence="2">
    <location>
        <begin position="74"/>
        <end position="106"/>
    </location>
</feature>
<dbReference type="GO" id="GO:0008137">
    <property type="term" value="F:NADH dehydrogenase (ubiquinone) activity"/>
    <property type="evidence" value="ECO:0007669"/>
    <property type="project" value="InterPro"/>
</dbReference>
<feature type="compositionally biased region" description="Low complexity" evidence="2">
    <location>
        <begin position="289"/>
        <end position="304"/>
    </location>
</feature>
<dbReference type="PANTHER" id="PTHR10884:SF14">
    <property type="entry name" value="NADH DEHYDROGENASE [UBIQUINONE] IRON-SULFUR PROTEIN 3, MITOCHONDRIAL"/>
    <property type="match status" value="1"/>
</dbReference>
<evidence type="ECO:0000259" key="3">
    <source>
        <dbReference type="Pfam" id="PF00329"/>
    </source>
</evidence>
<evidence type="ECO:0000313" key="5">
    <source>
        <dbReference type="Proteomes" id="UP000256485"/>
    </source>
</evidence>
<feature type="domain" description="NADH:ubiquinone oxidoreductase 30kDa subunit" evidence="3">
    <location>
        <begin position="31"/>
        <end position="182"/>
    </location>
</feature>
<feature type="compositionally biased region" description="Basic and acidic residues" evidence="2">
    <location>
        <begin position="313"/>
        <end position="327"/>
    </location>
</feature>
<dbReference type="PANTHER" id="PTHR10884">
    <property type="entry name" value="NADH DEHYDROGENASE UBIQUINONE IRON-SULFUR PROTEIN 3"/>
    <property type="match status" value="1"/>
</dbReference>
<evidence type="ECO:0000256" key="1">
    <source>
        <dbReference type="ARBA" id="ARBA00007569"/>
    </source>
</evidence>
<feature type="compositionally biased region" description="Low complexity" evidence="2">
    <location>
        <begin position="250"/>
        <end position="260"/>
    </location>
</feature>
<dbReference type="EMBL" id="QTUC01000001">
    <property type="protein sequence ID" value="REF37139.1"/>
    <property type="molecule type" value="Genomic_DNA"/>
</dbReference>
<dbReference type="Proteomes" id="UP000256485">
    <property type="component" value="Unassembled WGS sequence"/>
</dbReference>